<feature type="domain" description="DUF6504" evidence="1">
    <location>
        <begin position="17"/>
        <end position="76"/>
    </location>
</feature>
<sequence>MTKTWADGLPIRVEAVDAQGVPASFGWQGQTHAVERLVQRWEVETDWWSEEGETRRLFVTVITKTGMLCVLFCELATGEWRISRLYD</sequence>
<accession>A0A6J5MIL5</accession>
<proteinExistence type="predicted"/>
<gene>
    <name evidence="2" type="ORF">UFOVP505_6</name>
</gene>
<reference evidence="2" key="1">
    <citation type="submission" date="2020-04" db="EMBL/GenBank/DDBJ databases">
        <authorList>
            <person name="Chiriac C."/>
            <person name="Salcher M."/>
            <person name="Ghai R."/>
            <person name="Kavagutti S V."/>
        </authorList>
    </citation>
    <scope>NUCLEOTIDE SEQUENCE</scope>
</reference>
<protein>
    <recommendedName>
        <fullName evidence="1">DUF6504 domain-containing protein</fullName>
    </recommendedName>
</protein>
<dbReference type="InterPro" id="IPR045443">
    <property type="entry name" value="DUF6504"/>
</dbReference>
<dbReference type="Pfam" id="PF20114">
    <property type="entry name" value="DUF6504"/>
    <property type="match status" value="1"/>
</dbReference>
<evidence type="ECO:0000259" key="1">
    <source>
        <dbReference type="Pfam" id="PF20114"/>
    </source>
</evidence>
<name>A0A6J5MIL5_9CAUD</name>
<organism evidence="2">
    <name type="scientific">uncultured Caudovirales phage</name>
    <dbReference type="NCBI Taxonomy" id="2100421"/>
    <lineage>
        <taxon>Viruses</taxon>
        <taxon>Duplodnaviria</taxon>
        <taxon>Heunggongvirae</taxon>
        <taxon>Uroviricota</taxon>
        <taxon>Caudoviricetes</taxon>
        <taxon>Peduoviridae</taxon>
        <taxon>Maltschvirus</taxon>
        <taxon>Maltschvirus maltsch</taxon>
    </lineage>
</organism>
<evidence type="ECO:0000313" key="2">
    <source>
        <dbReference type="EMBL" id="CAB4146975.1"/>
    </source>
</evidence>
<dbReference type="EMBL" id="LR796475">
    <property type="protein sequence ID" value="CAB4146975.1"/>
    <property type="molecule type" value="Genomic_DNA"/>
</dbReference>